<feature type="non-terminal residue" evidence="1">
    <location>
        <position position="76"/>
    </location>
</feature>
<name>A0ACC1I010_9FUNG</name>
<reference evidence="1" key="1">
    <citation type="submission" date="2022-07" db="EMBL/GenBank/DDBJ databases">
        <title>Phylogenomic reconstructions and comparative analyses of Kickxellomycotina fungi.</title>
        <authorList>
            <person name="Reynolds N.K."/>
            <person name="Stajich J.E."/>
            <person name="Barry K."/>
            <person name="Grigoriev I.V."/>
            <person name="Crous P."/>
            <person name="Smith M.E."/>
        </authorList>
    </citation>
    <scope>NUCLEOTIDE SEQUENCE</scope>
    <source>
        <strain evidence="1">Benny 63K</strain>
    </source>
</reference>
<organism evidence="1 2">
    <name type="scientific">Kickxella alabastrina</name>
    <dbReference type="NCBI Taxonomy" id="61397"/>
    <lineage>
        <taxon>Eukaryota</taxon>
        <taxon>Fungi</taxon>
        <taxon>Fungi incertae sedis</taxon>
        <taxon>Zoopagomycota</taxon>
        <taxon>Kickxellomycotina</taxon>
        <taxon>Kickxellomycetes</taxon>
        <taxon>Kickxellales</taxon>
        <taxon>Kickxellaceae</taxon>
        <taxon>Kickxella</taxon>
    </lineage>
</organism>
<feature type="non-terminal residue" evidence="1">
    <location>
        <position position="1"/>
    </location>
</feature>
<gene>
    <name evidence="1" type="ORF">LPJ66_011487</name>
</gene>
<sequence>ASCRARSTRTMAFSICRFPRLSRACRRRSWTRGAPGRVPRRSSPLLFPSSPVCSRLTSRSTLIRLLVISLLLVLSS</sequence>
<protein>
    <submittedName>
        <fullName evidence="1">Uncharacterized protein</fullName>
    </submittedName>
</protein>
<accession>A0ACC1I010</accession>
<proteinExistence type="predicted"/>
<evidence type="ECO:0000313" key="1">
    <source>
        <dbReference type="EMBL" id="KAJ1880485.1"/>
    </source>
</evidence>
<dbReference type="EMBL" id="JANBPG010003531">
    <property type="protein sequence ID" value="KAJ1880485.1"/>
    <property type="molecule type" value="Genomic_DNA"/>
</dbReference>
<comment type="caution">
    <text evidence="1">The sequence shown here is derived from an EMBL/GenBank/DDBJ whole genome shotgun (WGS) entry which is preliminary data.</text>
</comment>
<keyword evidence="2" id="KW-1185">Reference proteome</keyword>
<evidence type="ECO:0000313" key="2">
    <source>
        <dbReference type="Proteomes" id="UP001150581"/>
    </source>
</evidence>
<dbReference type="Proteomes" id="UP001150581">
    <property type="component" value="Unassembled WGS sequence"/>
</dbReference>